<feature type="transmembrane region" description="Helical" evidence="1">
    <location>
        <begin position="150"/>
        <end position="170"/>
    </location>
</feature>
<dbReference type="Proteomes" id="UP001241072">
    <property type="component" value="Unassembled WGS sequence"/>
</dbReference>
<keyword evidence="1" id="KW-0812">Transmembrane</keyword>
<reference evidence="2 3" key="1">
    <citation type="submission" date="2023-07" db="EMBL/GenBank/DDBJ databases">
        <title>Protaetiibacter sp. nov WY-16 isolated from soil.</title>
        <authorList>
            <person name="Liu B."/>
            <person name="Wan Y."/>
        </authorList>
    </citation>
    <scope>NUCLEOTIDE SEQUENCE [LARGE SCALE GENOMIC DNA]</scope>
    <source>
        <strain evidence="2 3">WY-16</strain>
    </source>
</reference>
<accession>A0ABT9BPC3</accession>
<proteinExistence type="predicted"/>
<feature type="transmembrane region" description="Helical" evidence="1">
    <location>
        <begin position="378"/>
        <end position="402"/>
    </location>
</feature>
<keyword evidence="1" id="KW-1133">Transmembrane helix</keyword>
<gene>
    <name evidence="2" type="ORF">Q5716_02765</name>
</gene>
<evidence type="ECO:0000313" key="2">
    <source>
        <dbReference type="EMBL" id="MDO7881142.1"/>
    </source>
</evidence>
<feature type="transmembrane region" description="Helical" evidence="1">
    <location>
        <begin position="342"/>
        <end position="366"/>
    </location>
</feature>
<protein>
    <recommendedName>
        <fullName evidence="4">DUF2142 domain-containing protein</fullName>
    </recommendedName>
</protein>
<feature type="transmembrane region" description="Helical" evidence="1">
    <location>
        <begin position="177"/>
        <end position="195"/>
    </location>
</feature>
<feature type="transmembrane region" description="Helical" evidence="1">
    <location>
        <begin position="26"/>
        <end position="44"/>
    </location>
</feature>
<organism evidence="2 3">
    <name type="scientific">Antiquaquibacter soli</name>
    <dbReference type="NCBI Taxonomy" id="3064523"/>
    <lineage>
        <taxon>Bacteria</taxon>
        <taxon>Bacillati</taxon>
        <taxon>Actinomycetota</taxon>
        <taxon>Actinomycetes</taxon>
        <taxon>Micrococcales</taxon>
        <taxon>Microbacteriaceae</taxon>
        <taxon>Antiquaquibacter</taxon>
    </lineage>
</organism>
<dbReference type="RefSeq" id="WP_305001557.1">
    <property type="nucleotide sequence ID" value="NZ_JAUQUB010000001.1"/>
</dbReference>
<feature type="transmembrane region" description="Helical" evidence="1">
    <location>
        <begin position="228"/>
        <end position="257"/>
    </location>
</feature>
<evidence type="ECO:0000313" key="3">
    <source>
        <dbReference type="Proteomes" id="UP001241072"/>
    </source>
</evidence>
<evidence type="ECO:0000256" key="1">
    <source>
        <dbReference type="SAM" id="Phobius"/>
    </source>
</evidence>
<keyword evidence="1" id="KW-0472">Membrane</keyword>
<comment type="caution">
    <text evidence="2">The sequence shown here is derived from an EMBL/GenBank/DDBJ whole genome shotgun (WGS) entry which is preliminary data.</text>
</comment>
<dbReference type="EMBL" id="JAUQUB010000001">
    <property type="protein sequence ID" value="MDO7881142.1"/>
    <property type="molecule type" value="Genomic_DNA"/>
</dbReference>
<evidence type="ECO:0008006" key="4">
    <source>
        <dbReference type="Google" id="ProtNLM"/>
    </source>
</evidence>
<feature type="transmembrane region" description="Helical" evidence="1">
    <location>
        <begin position="278"/>
        <end position="299"/>
    </location>
</feature>
<feature type="transmembrane region" description="Helical" evidence="1">
    <location>
        <begin position="432"/>
        <end position="451"/>
    </location>
</feature>
<feature type="transmembrane region" description="Helical" evidence="1">
    <location>
        <begin position="408"/>
        <end position="427"/>
    </location>
</feature>
<sequence length="453" mass="47891">MPSEAAVPAPGQPIRRELGPTLRKHADALICVGLVLASLLVGIVQVPKHSMVSPIDEYVYIDAVAKVPTQLVVRQGEEVGDFARRYLACHSVRLIGIYPESLCAAPTTDDDAEYPNEGRTTADIYVPLYFATTWLLAQPLTWFGVDLVDAGRSVGALWLALAAVALFLALRRLAIPRALAAALPVLLVGSLAAYWSNTYISTDATALAAGSVLLLTAVRVREGSASPWWFGALSVLFVLFKLQNIVAVLAVGLFLMLCAIREVRGAERPVSAWLRHRWVWASALTVVVAALAQIGWVVLRRVLAVDLGVRQGVDSDLSATAIAREFFKFLPGAATGASAPEALGLAAVFIGGVTALLVVGGVIGVIGARRGLSAASNLGVATLVVSALSAPILALVTVIVAGEFVPLVPRYGMSIVPIAFACVALLFQRRRWVQVPLLVLSLVLFAASLTIEG</sequence>
<keyword evidence="3" id="KW-1185">Reference proteome</keyword>
<name>A0ABT9BPC3_9MICO</name>
<feature type="transmembrane region" description="Helical" evidence="1">
    <location>
        <begin position="124"/>
        <end position="144"/>
    </location>
</feature>